<dbReference type="InterPro" id="IPR001841">
    <property type="entry name" value="Znf_RING"/>
</dbReference>
<keyword evidence="5" id="KW-1185">Reference proteome</keyword>
<organism evidence="4 5">
    <name type="scientific">Oculimacula yallundae</name>
    <dbReference type="NCBI Taxonomy" id="86028"/>
    <lineage>
        <taxon>Eukaryota</taxon>
        <taxon>Fungi</taxon>
        <taxon>Dikarya</taxon>
        <taxon>Ascomycota</taxon>
        <taxon>Pezizomycotina</taxon>
        <taxon>Leotiomycetes</taxon>
        <taxon>Helotiales</taxon>
        <taxon>Ploettnerulaceae</taxon>
        <taxon>Oculimacula</taxon>
    </lineage>
</organism>
<keyword evidence="1" id="KW-0479">Metal-binding</keyword>
<name>A0ABR4CCZ8_9HELO</name>
<gene>
    <name evidence="4" type="ORF">VTL71DRAFT_15899</name>
</gene>
<accession>A0ABR4CCZ8</accession>
<dbReference type="SMART" id="SM00184">
    <property type="entry name" value="RING"/>
    <property type="match status" value="1"/>
</dbReference>
<feature type="coiled-coil region" evidence="2">
    <location>
        <begin position="138"/>
        <end position="165"/>
    </location>
</feature>
<evidence type="ECO:0000256" key="1">
    <source>
        <dbReference type="PROSITE-ProRule" id="PRU00175"/>
    </source>
</evidence>
<dbReference type="Pfam" id="PF13639">
    <property type="entry name" value="zf-RING_2"/>
    <property type="match status" value="1"/>
</dbReference>
<protein>
    <recommendedName>
        <fullName evidence="3">RING-type domain-containing protein</fullName>
    </recommendedName>
</protein>
<keyword evidence="1" id="KW-0863">Zinc-finger</keyword>
<comment type="caution">
    <text evidence="4">The sequence shown here is derived from an EMBL/GenBank/DDBJ whole genome shotgun (WGS) entry which is preliminary data.</text>
</comment>
<evidence type="ECO:0000256" key="2">
    <source>
        <dbReference type="SAM" id="Coils"/>
    </source>
</evidence>
<dbReference type="Proteomes" id="UP001595075">
    <property type="component" value="Unassembled WGS sequence"/>
</dbReference>
<dbReference type="InterPro" id="IPR013083">
    <property type="entry name" value="Znf_RING/FYVE/PHD"/>
</dbReference>
<feature type="domain" description="RING-type" evidence="3">
    <location>
        <begin position="36"/>
        <end position="85"/>
    </location>
</feature>
<dbReference type="Gene3D" id="3.30.40.10">
    <property type="entry name" value="Zinc/RING finger domain, C3HC4 (zinc finger)"/>
    <property type="match status" value="1"/>
</dbReference>
<evidence type="ECO:0000259" key="3">
    <source>
        <dbReference type="PROSITE" id="PS50089"/>
    </source>
</evidence>
<dbReference type="EMBL" id="JAZHXI010000009">
    <property type="protein sequence ID" value="KAL2067803.1"/>
    <property type="molecule type" value="Genomic_DNA"/>
</dbReference>
<dbReference type="PROSITE" id="PS50089">
    <property type="entry name" value="ZF_RING_2"/>
    <property type="match status" value="1"/>
</dbReference>
<proteinExistence type="predicted"/>
<dbReference type="SUPFAM" id="SSF57850">
    <property type="entry name" value="RING/U-box"/>
    <property type="match status" value="1"/>
</dbReference>
<reference evidence="4 5" key="1">
    <citation type="journal article" date="2024" name="Commun. Biol.">
        <title>Comparative genomic analysis of thermophilic fungi reveals convergent evolutionary adaptations and gene losses.</title>
        <authorList>
            <person name="Steindorff A.S."/>
            <person name="Aguilar-Pontes M.V."/>
            <person name="Robinson A.J."/>
            <person name="Andreopoulos B."/>
            <person name="LaButti K."/>
            <person name="Kuo A."/>
            <person name="Mondo S."/>
            <person name="Riley R."/>
            <person name="Otillar R."/>
            <person name="Haridas S."/>
            <person name="Lipzen A."/>
            <person name="Grimwood J."/>
            <person name="Schmutz J."/>
            <person name="Clum A."/>
            <person name="Reid I.D."/>
            <person name="Moisan M.C."/>
            <person name="Butler G."/>
            <person name="Nguyen T.T.M."/>
            <person name="Dewar K."/>
            <person name="Conant G."/>
            <person name="Drula E."/>
            <person name="Henrissat B."/>
            <person name="Hansel C."/>
            <person name="Singer S."/>
            <person name="Hutchinson M.I."/>
            <person name="de Vries R.P."/>
            <person name="Natvig D.O."/>
            <person name="Powell A.J."/>
            <person name="Tsang A."/>
            <person name="Grigoriev I.V."/>
        </authorList>
    </citation>
    <scope>NUCLEOTIDE SEQUENCE [LARGE SCALE GENOMIC DNA]</scope>
    <source>
        <strain evidence="4 5">CBS 494.80</strain>
    </source>
</reference>
<evidence type="ECO:0000313" key="4">
    <source>
        <dbReference type="EMBL" id="KAL2067803.1"/>
    </source>
</evidence>
<sequence>MAISELEDCSPTPSSHLNTLPLLLSSSSSLTLSPICAICHSSYNTPHPDGTIETPSLLPCSHIFGSLCIARWLESSQHQDCPNCRREMRYSGCGHVVIPKPVLASMLLLKEDGDQSELSGAVVQKEDMPALCLLCREGKEMEEVVKRAERRLKSEERALEGLGVLDGVFGGLYKGSGSGMAGCREERGVEARERWKDEMRILREGLRVKMEGREDW</sequence>
<evidence type="ECO:0000313" key="5">
    <source>
        <dbReference type="Proteomes" id="UP001595075"/>
    </source>
</evidence>
<keyword evidence="2" id="KW-0175">Coiled coil</keyword>
<keyword evidence="1" id="KW-0862">Zinc</keyword>